<gene>
    <name evidence="1" type="ORF">KsCSTR_39270</name>
    <name evidence="2" type="ORF">KSMBR1_3185</name>
</gene>
<dbReference type="EMBL" id="CP049055">
    <property type="protein sequence ID" value="QII13306.1"/>
    <property type="molecule type" value="Genomic_DNA"/>
</dbReference>
<evidence type="ECO:0000313" key="4">
    <source>
        <dbReference type="Proteomes" id="UP000501926"/>
    </source>
</evidence>
<dbReference type="Proteomes" id="UP000221734">
    <property type="component" value="Chromosome Kuenenia_stuttgartiensis_MBR1"/>
</dbReference>
<dbReference type="AlphaFoldDB" id="A0A2C9CIW4"/>
<evidence type="ECO:0000313" key="1">
    <source>
        <dbReference type="EMBL" id="QII13306.1"/>
    </source>
</evidence>
<proteinExistence type="predicted"/>
<evidence type="ECO:0000313" key="3">
    <source>
        <dbReference type="Proteomes" id="UP000221734"/>
    </source>
</evidence>
<protein>
    <submittedName>
        <fullName evidence="2">Uncharacterized protein</fullName>
    </submittedName>
</protein>
<reference evidence="2" key="1">
    <citation type="submission" date="2017-10" db="EMBL/GenBank/DDBJ databases">
        <authorList>
            <person name="Banno H."/>
            <person name="Chua N.-H."/>
        </authorList>
    </citation>
    <scope>NUCLEOTIDE SEQUENCE [LARGE SCALE GENOMIC DNA]</scope>
    <source>
        <strain evidence="2">Kuenenia_mbr1_ru-nijmegen</strain>
    </source>
</reference>
<evidence type="ECO:0000313" key="2">
    <source>
        <dbReference type="EMBL" id="SOH05662.1"/>
    </source>
</evidence>
<reference evidence="1 4" key="3">
    <citation type="submission" date="2020-02" db="EMBL/GenBank/DDBJ databases">
        <title>Newly sequenced genome of strain CSTR1 showed variability in Candidatus Kuenenia stuttgartiensis genomes.</title>
        <authorList>
            <person name="Ding C."/>
            <person name="Adrian L."/>
        </authorList>
    </citation>
    <scope>NUCLEOTIDE SEQUENCE [LARGE SCALE GENOMIC DNA]</scope>
    <source>
        <strain evidence="1 4">CSTR1</strain>
    </source>
</reference>
<name>A0A2C9CIW4_KUEST</name>
<dbReference type="KEGG" id="kst:KSMBR1_3185"/>
<sequence length="31" mass="3736">MNWLPDNKEIFIGKLNFLKNYYGELKSFVTI</sequence>
<dbReference type="Proteomes" id="UP000501926">
    <property type="component" value="Chromosome"/>
</dbReference>
<organism evidence="2 3">
    <name type="scientific">Kuenenia stuttgartiensis</name>
    <dbReference type="NCBI Taxonomy" id="174633"/>
    <lineage>
        <taxon>Bacteria</taxon>
        <taxon>Pseudomonadati</taxon>
        <taxon>Planctomycetota</taxon>
        <taxon>Candidatus Brocadiia</taxon>
        <taxon>Candidatus Brocadiales</taxon>
        <taxon>Candidatus Brocadiaceae</taxon>
        <taxon>Candidatus Kuenenia</taxon>
    </lineage>
</organism>
<reference evidence="3" key="2">
    <citation type="submission" date="2017-10" db="EMBL/GenBank/DDBJ databases">
        <authorList>
            <person name="Frank J."/>
        </authorList>
    </citation>
    <scope>NUCLEOTIDE SEQUENCE [LARGE SCALE GENOMIC DNA]</scope>
</reference>
<dbReference type="EMBL" id="LT934425">
    <property type="protein sequence ID" value="SOH05662.1"/>
    <property type="molecule type" value="Genomic_DNA"/>
</dbReference>
<keyword evidence="3" id="KW-1185">Reference proteome</keyword>
<accession>A0A2C9CIW4</accession>